<dbReference type="AlphaFoldDB" id="A0A0A9DU46"/>
<reference evidence="1" key="2">
    <citation type="journal article" date="2015" name="Data Brief">
        <title>Shoot transcriptome of the giant reed, Arundo donax.</title>
        <authorList>
            <person name="Barrero R.A."/>
            <person name="Guerrero F.D."/>
            <person name="Moolhuijzen P."/>
            <person name="Goolsby J.A."/>
            <person name="Tidwell J."/>
            <person name="Bellgard S.E."/>
            <person name="Bellgard M.I."/>
        </authorList>
    </citation>
    <scope>NUCLEOTIDE SEQUENCE</scope>
    <source>
        <tissue evidence="1">Shoot tissue taken approximately 20 cm above the soil surface</tissue>
    </source>
</reference>
<dbReference type="EMBL" id="GBRH01208735">
    <property type="protein sequence ID" value="JAD89160.1"/>
    <property type="molecule type" value="Transcribed_RNA"/>
</dbReference>
<reference evidence="1" key="1">
    <citation type="submission" date="2014-09" db="EMBL/GenBank/DDBJ databases">
        <authorList>
            <person name="Magalhaes I.L.F."/>
            <person name="Oliveira U."/>
            <person name="Santos F.R."/>
            <person name="Vidigal T.H.D.A."/>
            <person name="Brescovit A.D."/>
            <person name="Santos A.J."/>
        </authorList>
    </citation>
    <scope>NUCLEOTIDE SEQUENCE</scope>
    <source>
        <tissue evidence="1">Shoot tissue taken approximately 20 cm above the soil surface</tissue>
    </source>
</reference>
<proteinExistence type="predicted"/>
<name>A0A0A9DU46_ARUDO</name>
<protein>
    <submittedName>
        <fullName evidence="1">Uncharacterized protein</fullName>
    </submittedName>
</protein>
<evidence type="ECO:0000313" key="1">
    <source>
        <dbReference type="EMBL" id="JAD89160.1"/>
    </source>
</evidence>
<sequence length="61" mass="6748">MAAVSVWRTIPTLWPAATRRRTWKPRRKVGTLAVRKLRSGCATMPSTAAATAASSPKKRKR</sequence>
<organism evidence="1">
    <name type="scientific">Arundo donax</name>
    <name type="common">Giant reed</name>
    <name type="synonym">Donax arundinaceus</name>
    <dbReference type="NCBI Taxonomy" id="35708"/>
    <lineage>
        <taxon>Eukaryota</taxon>
        <taxon>Viridiplantae</taxon>
        <taxon>Streptophyta</taxon>
        <taxon>Embryophyta</taxon>
        <taxon>Tracheophyta</taxon>
        <taxon>Spermatophyta</taxon>
        <taxon>Magnoliopsida</taxon>
        <taxon>Liliopsida</taxon>
        <taxon>Poales</taxon>
        <taxon>Poaceae</taxon>
        <taxon>PACMAD clade</taxon>
        <taxon>Arundinoideae</taxon>
        <taxon>Arundineae</taxon>
        <taxon>Arundo</taxon>
    </lineage>
</organism>
<accession>A0A0A9DU46</accession>